<feature type="non-terminal residue" evidence="10">
    <location>
        <position position="196"/>
    </location>
</feature>
<keyword evidence="6" id="KW-0809">Transit peptide</keyword>
<keyword evidence="8" id="KW-0472">Membrane</keyword>
<dbReference type="AlphaFoldDB" id="A0A7J8M0C6"/>
<feature type="compositionally biased region" description="Gly residues" evidence="9">
    <location>
        <begin position="55"/>
        <end position="82"/>
    </location>
</feature>
<feature type="region of interest" description="Disordered" evidence="9">
    <location>
        <begin position="37"/>
        <end position="88"/>
    </location>
</feature>
<dbReference type="GO" id="GO:0031969">
    <property type="term" value="C:chloroplast membrane"/>
    <property type="evidence" value="ECO:0007669"/>
    <property type="project" value="UniProtKB-SubCell"/>
</dbReference>
<proteinExistence type="inferred from homology"/>
<keyword evidence="7" id="KW-1133">Transmembrane helix</keyword>
<evidence type="ECO:0000256" key="1">
    <source>
        <dbReference type="ARBA" id="ARBA00004508"/>
    </source>
</evidence>
<evidence type="ECO:0000256" key="3">
    <source>
        <dbReference type="ARBA" id="ARBA00022528"/>
    </source>
</evidence>
<evidence type="ECO:0000256" key="8">
    <source>
        <dbReference type="ARBA" id="ARBA00023136"/>
    </source>
</evidence>
<gene>
    <name evidence="10" type="ORF">Golob_015189</name>
</gene>
<keyword evidence="3" id="KW-0150">Chloroplast</keyword>
<protein>
    <submittedName>
        <fullName evidence="10">Uncharacterized protein</fullName>
    </submittedName>
</protein>
<dbReference type="Proteomes" id="UP000593572">
    <property type="component" value="Unassembled WGS sequence"/>
</dbReference>
<dbReference type="InterPro" id="IPR021825">
    <property type="entry name" value="RETICULATA-related"/>
</dbReference>
<evidence type="ECO:0000256" key="9">
    <source>
        <dbReference type="SAM" id="MobiDB-lite"/>
    </source>
</evidence>
<sequence length="196" mass="21114">SSPSFSPLHKSISIPKISTTFPLHLRISSFSTTNTTTTLRYRQPSPLLTFSSLPGGNGGDINNSDGGGGNDDNGKGNGGGGEDAGDKNRKEAMVVLAEAGRSMESLPKDLAAAIQSGRIPGSVIERFLGLEKSGFMRWLMQFGGFKERLLADDLFLAKVAMECGVGIFTKTAAEYERRRENFFKELEIVFADVVCL</sequence>
<accession>A0A7J8M0C6</accession>
<feature type="non-terminal residue" evidence="10">
    <location>
        <position position="1"/>
    </location>
</feature>
<dbReference type="EMBL" id="JABEZX010000006">
    <property type="protein sequence ID" value="MBA0558159.1"/>
    <property type="molecule type" value="Genomic_DNA"/>
</dbReference>
<evidence type="ECO:0000256" key="6">
    <source>
        <dbReference type="ARBA" id="ARBA00022946"/>
    </source>
</evidence>
<keyword evidence="5" id="KW-0812">Transmembrane</keyword>
<evidence type="ECO:0000256" key="5">
    <source>
        <dbReference type="ARBA" id="ARBA00022692"/>
    </source>
</evidence>
<evidence type="ECO:0000313" key="11">
    <source>
        <dbReference type="Proteomes" id="UP000593572"/>
    </source>
</evidence>
<keyword evidence="11" id="KW-1185">Reference proteome</keyword>
<comment type="subcellular location">
    <subcellularLocation>
        <location evidence="1">Plastid</location>
        <location evidence="1">Chloroplast membrane</location>
        <topology evidence="1">Multi-pass membrane protein</topology>
    </subcellularLocation>
</comment>
<keyword evidence="4" id="KW-0934">Plastid</keyword>
<organism evidence="10 11">
    <name type="scientific">Gossypium lobatum</name>
    <dbReference type="NCBI Taxonomy" id="34289"/>
    <lineage>
        <taxon>Eukaryota</taxon>
        <taxon>Viridiplantae</taxon>
        <taxon>Streptophyta</taxon>
        <taxon>Embryophyta</taxon>
        <taxon>Tracheophyta</taxon>
        <taxon>Spermatophyta</taxon>
        <taxon>Magnoliopsida</taxon>
        <taxon>eudicotyledons</taxon>
        <taxon>Gunneridae</taxon>
        <taxon>Pentapetalae</taxon>
        <taxon>rosids</taxon>
        <taxon>malvids</taxon>
        <taxon>Malvales</taxon>
        <taxon>Malvaceae</taxon>
        <taxon>Malvoideae</taxon>
        <taxon>Gossypium</taxon>
    </lineage>
</organism>
<name>A0A7J8M0C6_9ROSI</name>
<comment type="similarity">
    <text evidence="2">Belongs to the RETICULATA family.</text>
</comment>
<comment type="caution">
    <text evidence="10">The sequence shown here is derived from an EMBL/GenBank/DDBJ whole genome shotgun (WGS) entry which is preliminary data.</text>
</comment>
<dbReference type="PANTHER" id="PTHR31620:SF14">
    <property type="entry name" value="PROTEIN RETICULATA-RELATED 4, CHLOROPLASTIC"/>
    <property type="match status" value="1"/>
</dbReference>
<dbReference type="PANTHER" id="PTHR31620">
    <property type="entry name" value="PROTEIN RETICULATA-RELATED 2, CHLOROPLASTIC-RELATED"/>
    <property type="match status" value="1"/>
</dbReference>
<evidence type="ECO:0000313" key="10">
    <source>
        <dbReference type="EMBL" id="MBA0558159.1"/>
    </source>
</evidence>
<evidence type="ECO:0000256" key="7">
    <source>
        <dbReference type="ARBA" id="ARBA00022989"/>
    </source>
</evidence>
<reference evidence="10 11" key="1">
    <citation type="journal article" date="2019" name="Genome Biol. Evol.">
        <title>Insights into the evolution of the New World diploid cottons (Gossypium, subgenus Houzingenia) based on genome sequencing.</title>
        <authorList>
            <person name="Grover C.E."/>
            <person name="Arick M.A. 2nd"/>
            <person name="Thrash A."/>
            <person name="Conover J.L."/>
            <person name="Sanders W.S."/>
            <person name="Peterson D.G."/>
            <person name="Frelichowski J.E."/>
            <person name="Scheffler J.A."/>
            <person name="Scheffler B.E."/>
            <person name="Wendel J.F."/>
        </authorList>
    </citation>
    <scope>NUCLEOTIDE SEQUENCE [LARGE SCALE GENOMIC DNA]</scope>
    <source>
        <strain evidence="10">157</strain>
        <tissue evidence="10">Leaf</tissue>
    </source>
</reference>
<evidence type="ECO:0000256" key="4">
    <source>
        <dbReference type="ARBA" id="ARBA00022640"/>
    </source>
</evidence>
<evidence type="ECO:0000256" key="2">
    <source>
        <dbReference type="ARBA" id="ARBA00010793"/>
    </source>
</evidence>
<dbReference type="Pfam" id="PF11891">
    <property type="entry name" value="RETICULATA-like"/>
    <property type="match status" value="1"/>
</dbReference>